<name>A0A433J356_9PROT</name>
<dbReference type="Proteomes" id="UP000280346">
    <property type="component" value="Unassembled WGS sequence"/>
</dbReference>
<keyword evidence="2" id="KW-0238">DNA-binding</keyword>
<dbReference type="SUPFAM" id="SSF46785">
    <property type="entry name" value="Winged helix' DNA-binding domain"/>
    <property type="match status" value="1"/>
</dbReference>
<evidence type="ECO:0000256" key="1">
    <source>
        <dbReference type="ARBA" id="ARBA00023015"/>
    </source>
</evidence>
<proteinExistence type="predicted"/>
<feature type="domain" description="HTH gntR-type" evidence="4">
    <location>
        <begin position="26"/>
        <end position="93"/>
    </location>
</feature>
<sequence length="255" mass="27728">MTSSVQTNGFREIAAKALPRATQRGATAATTIHQDLRTAIVSLRRKPGEPIAEKQIAQDYGVSRTPVREAILRLCDEGLVEIFPQSGTFVSRIPLGALPEAAVIRKSLERTTVRLAAERATRSQLAQLHACVELQHEVDSAGDPDGFHQADEAFHALIAEISGYPGFWAITQQVKLQVDRCRRLTLPVAGRMATVIAEHERIVAAIADHDPDRAEASLTSHLDNLAITIDDVSHATPLFFSGTFGTPPDKSRDEA</sequence>
<keyword evidence="3" id="KW-0804">Transcription</keyword>
<dbReference type="InterPro" id="IPR008920">
    <property type="entry name" value="TF_FadR/GntR_C"/>
</dbReference>
<gene>
    <name evidence="5" type="ORF">EJ913_23265</name>
</gene>
<dbReference type="InterPro" id="IPR011711">
    <property type="entry name" value="GntR_C"/>
</dbReference>
<dbReference type="Pfam" id="PF07729">
    <property type="entry name" value="FCD"/>
    <property type="match status" value="1"/>
</dbReference>
<dbReference type="InterPro" id="IPR036390">
    <property type="entry name" value="WH_DNA-bd_sf"/>
</dbReference>
<dbReference type="PANTHER" id="PTHR43537">
    <property type="entry name" value="TRANSCRIPTIONAL REGULATOR, GNTR FAMILY"/>
    <property type="match status" value="1"/>
</dbReference>
<reference evidence="5 6" key="1">
    <citation type="submission" date="2018-12" db="EMBL/GenBank/DDBJ databases">
        <authorList>
            <person name="Yang Y."/>
        </authorList>
    </citation>
    <scope>NUCLEOTIDE SEQUENCE [LARGE SCALE GENOMIC DNA]</scope>
    <source>
        <strain evidence="5 6">GSF71</strain>
    </source>
</reference>
<comment type="caution">
    <text evidence="5">The sequence shown here is derived from an EMBL/GenBank/DDBJ whole genome shotgun (WGS) entry which is preliminary data.</text>
</comment>
<dbReference type="SMART" id="SM00895">
    <property type="entry name" value="FCD"/>
    <property type="match status" value="1"/>
</dbReference>
<evidence type="ECO:0000259" key="4">
    <source>
        <dbReference type="PROSITE" id="PS50949"/>
    </source>
</evidence>
<dbReference type="PROSITE" id="PS50949">
    <property type="entry name" value="HTH_GNTR"/>
    <property type="match status" value="1"/>
</dbReference>
<evidence type="ECO:0000313" key="5">
    <source>
        <dbReference type="EMBL" id="RUQ66173.1"/>
    </source>
</evidence>
<dbReference type="Gene3D" id="1.10.10.10">
    <property type="entry name" value="Winged helix-like DNA-binding domain superfamily/Winged helix DNA-binding domain"/>
    <property type="match status" value="1"/>
</dbReference>
<dbReference type="PRINTS" id="PR00035">
    <property type="entry name" value="HTHGNTR"/>
</dbReference>
<dbReference type="OrthoDB" id="9788098at2"/>
<dbReference type="GO" id="GO:0003677">
    <property type="term" value="F:DNA binding"/>
    <property type="evidence" value="ECO:0007669"/>
    <property type="project" value="UniProtKB-KW"/>
</dbReference>
<dbReference type="RefSeq" id="WP_127002389.1">
    <property type="nucleotide sequence ID" value="NZ_JBNPXW010000017.1"/>
</dbReference>
<keyword evidence="6" id="KW-1185">Reference proteome</keyword>
<organism evidence="5 6">
    <name type="scientific">Azospirillum doebereinerae</name>
    <dbReference type="NCBI Taxonomy" id="92933"/>
    <lineage>
        <taxon>Bacteria</taxon>
        <taxon>Pseudomonadati</taxon>
        <taxon>Pseudomonadota</taxon>
        <taxon>Alphaproteobacteria</taxon>
        <taxon>Rhodospirillales</taxon>
        <taxon>Azospirillaceae</taxon>
        <taxon>Azospirillum</taxon>
    </lineage>
</organism>
<dbReference type="InterPro" id="IPR000524">
    <property type="entry name" value="Tscrpt_reg_HTH_GntR"/>
</dbReference>
<dbReference type="InterPro" id="IPR036388">
    <property type="entry name" value="WH-like_DNA-bd_sf"/>
</dbReference>
<dbReference type="EMBL" id="RZIJ01000022">
    <property type="protein sequence ID" value="RUQ66173.1"/>
    <property type="molecule type" value="Genomic_DNA"/>
</dbReference>
<dbReference type="SUPFAM" id="SSF48008">
    <property type="entry name" value="GntR ligand-binding domain-like"/>
    <property type="match status" value="1"/>
</dbReference>
<dbReference type="GO" id="GO:0003700">
    <property type="term" value="F:DNA-binding transcription factor activity"/>
    <property type="evidence" value="ECO:0007669"/>
    <property type="project" value="InterPro"/>
</dbReference>
<evidence type="ECO:0000313" key="6">
    <source>
        <dbReference type="Proteomes" id="UP000280346"/>
    </source>
</evidence>
<protein>
    <submittedName>
        <fullName evidence="5">GntR family transcriptional regulator</fullName>
    </submittedName>
</protein>
<dbReference type="CDD" id="cd07377">
    <property type="entry name" value="WHTH_GntR"/>
    <property type="match status" value="1"/>
</dbReference>
<dbReference type="AlphaFoldDB" id="A0A433J356"/>
<dbReference type="SMART" id="SM00345">
    <property type="entry name" value="HTH_GNTR"/>
    <property type="match status" value="1"/>
</dbReference>
<dbReference type="Pfam" id="PF00392">
    <property type="entry name" value="GntR"/>
    <property type="match status" value="1"/>
</dbReference>
<evidence type="ECO:0000256" key="3">
    <source>
        <dbReference type="ARBA" id="ARBA00023163"/>
    </source>
</evidence>
<evidence type="ECO:0000256" key="2">
    <source>
        <dbReference type="ARBA" id="ARBA00023125"/>
    </source>
</evidence>
<keyword evidence="1" id="KW-0805">Transcription regulation</keyword>
<dbReference type="Gene3D" id="1.20.120.530">
    <property type="entry name" value="GntR ligand-binding domain-like"/>
    <property type="match status" value="1"/>
</dbReference>
<accession>A0A433J356</accession>
<dbReference type="PANTHER" id="PTHR43537:SF45">
    <property type="entry name" value="GNTR FAMILY REGULATORY PROTEIN"/>
    <property type="match status" value="1"/>
</dbReference>